<dbReference type="AlphaFoldDB" id="A0A0D7B9Z0"/>
<dbReference type="STRING" id="1314674.A0A0D7B9Z0"/>
<keyword evidence="2" id="KW-1185">Reference proteome</keyword>
<proteinExistence type="predicted"/>
<name>A0A0D7B9Z0_9AGAR</name>
<accession>A0A0D7B9Z0</accession>
<dbReference type="OrthoDB" id="2968433at2759"/>
<evidence type="ECO:0000313" key="2">
    <source>
        <dbReference type="Proteomes" id="UP000054007"/>
    </source>
</evidence>
<dbReference type="Proteomes" id="UP000054007">
    <property type="component" value="Unassembled WGS sequence"/>
</dbReference>
<sequence>MDAPPGLPLELWDQVIDYNHNSIGALKACALTCSSFLYSCRVHLFYDAVILKKLKSHGTEHRHHGRLYTAATLLAFFEECPHLIRFVKSIAIHGAVLRDVDPVELNRVFDHLPSLKEASVMGITTLNFGDYTTYNPFSRKLCLEAICVSSIRSLELSSVLFRDAYELNTLLHQCPNLEDFAWFQTQSFSWSARPKRPNLPFPKLKSLHLMTACSWNIEPFVVGGAPFDLSQLQELVIGVEDSDPGVSLSALHGLFHIIGHTLTKLRINSHMADWPFSSIPANGRYPLDFTELHALDVLHVTDISMPATPWMTSIAIPKTLTRLTLEIGCMDTGGGTPGTTIDLIPTGEHLAMYAAQLLSLRIIVHRVHGCSAHRCGGYTRHANTDQWLEQVIIRMPDVGGKMKVMERTVNPPFAGKRVQYYDRYLVEYGEPEQWKEKEPERLNL</sequence>
<evidence type="ECO:0008006" key="3">
    <source>
        <dbReference type="Google" id="ProtNLM"/>
    </source>
</evidence>
<protein>
    <recommendedName>
        <fullName evidence="3">F-box domain-containing protein</fullName>
    </recommendedName>
</protein>
<gene>
    <name evidence="1" type="ORF">CYLTODRAFT_490998</name>
</gene>
<dbReference type="Gene3D" id="3.80.10.10">
    <property type="entry name" value="Ribonuclease Inhibitor"/>
    <property type="match status" value="1"/>
</dbReference>
<evidence type="ECO:0000313" key="1">
    <source>
        <dbReference type="EMBL" id="KIY66974.1"/>
    </source>
</evidence>
<dbReference type="EMBL" id="KN880538">
    <property type="protein sequence ID" value="KIY66974.1"/>
    <property type="molecule type" value="Genomic_DNA"/>
</dbReference>
<organism evidence="1 2">
    <name type="scientific">Cylindrobasidium torrendii FP15055 ss-10</name>
    <dbReference type="NCBI Taxonomy" id="1314674"/>
    <lineage>
        <taxon>Eukaryota</taxon>
        <taxon>Fungi</taxon>
        <taxon>Dikarya</taxon>
        <taxon>Basidiomycota</taxon>
        <taxon>Agaricomycotina</taxon>
        <taxon>Agaricomycetes</taxon>
        <taxon>Agaricomycetidae</taxon>
        <taxon>Agaricales</taxon>
        <taxon>Marasmiineae</taxon>
        <taxon>Physalacriaceae</taxon>
        <taxon>Cylindrobasidium</taxon>
    </lineage>
</organism>
<dbReference type="InterPro" id="IPR032675">
    <property type="entry name" value="LRR_dom_sf"/>
</dbReference>
<reference evidence="1 2" key="1">
    <citation type="journal article" date="2015" name="Fungal Genet. Biol.">
        <title>Evolution of novel wood decay mechanisms in Agaricales revealed by the genome sequences of Fistulina hepatica and Cylindrobasidium torrendii.</title>
        <authorList>
            <person name="Floudas D."/>
            <person name="Held B.W."/>
            <person name="Riley R."/>
            <person name="Nagy L.G."/>
            <person name="Koehler G."/>
            <person name="Ransdell A.S."/>
            <person name="Younus H."/>
            <person name="Chow J."/>
            <person name="Chiniquy J."/>
            <person name="Lipzen A."/>
            <person name="Tritt A."/>
            <person name="Sun H."/>
            <person name="Haridas S."/>
            <person name="LaButti K."/>
            <person name="Ohm R.A."/>
            <person name="Kues U."/>
            <person name="Blanchette R.A."/>
            <person name="Grigoriev I.V."/>
            <person name="Minto R.E."/>
            <person name="Hibbett D.S."/>
        </authorList>
    </citation>
    <scope>NUCLEOTIDE SEQUENCE [LARGE SCALE GENOMIC DNA]</scope>
    <source>
        <strain evidence="1 2">FP15055 ss-10</strain>
    </source>
</reference>